<dbReference type="EMBL" id="CYXX01000001">
    <property type="protein sequence ID" value="CUM70374.1"/>
    <property type="molecule type" value="Genomic_DNA"/>
</dbReference>
<proteinExistence type="predicted"/>
<dbReference type="AlphaFoldDB" id="A0A173QXH0"/>
<accession>A0A173QXH0</accession>
<gene>
    <name evidence="1" type="ORF">ERS852444_00077</name>
</gene>
<reference evidence="1 2" key="1">
    <citation type="submission" date="2015-09" db="EMBL/GenBank/DDBJ databases">
        <authorList>
            <consortium name="Pathogen Informatics"/>
        </authorList>
    </citation>
    <scope>NUCLEOTIDE SEQUENCE [LARGE SCALE GENOMIC DNA]</scope>
    <source>
        <strain evidence="1 2">2789STDY5608887</strain>
    </source>
</reference>
<evidence type="ECO:0000313" key="2">
    <source>
        <dbReference type="Proteomes" id="UP000095453"/>
    </source>
</evidence>
<protein>
    <submittedName>
        <fullName evidence="1">Uncharacterized protein</fullName>
    </submittedName>
</protein>
<dbReference type="Proteomes" id="UP000095453">
    <property type="component" value="Unassembled WGS sequence"/>
</dbReference>
<evidence type="ECO:0000313" key="1">
    <source>
        <dbReference type="EMBL" id="CUM70374.1"/>
    </source>
</evidence>
<sequence length="61" mass="7544">MNFLRIIPRNFLRIIRRNDLIVTFTYGNIKKVFNNFKPCEEKSLKFCNCLEKYNVRNHEYK</sequence>
<organism evidence="1 2">
    <name type="scientific">Roseburia inulinivorans</name>
    <dbReference type="NCBI Taxonomy" id="360807"/>
    <lineage>
        <taxon>Bacteria</taxon>
        <taxon>Bacillati</taxon>
        <taxon>Bacillota</taxon>
        <taxon>Clostridia</taxon>
        <taxon>Lachnospirales</taxon>
        <taxon>Lachnospiraceae</taxon>
        <taxon>Roseburia</taxon>
    </lineage>
</organism>
<name>A0A173QXH0_9FIRM</name>